<accession>A0AA97DBB8</accession>
<evidence type="ECO:0000256" key="7">
    <source>
        <dbReference type="ARBA" id="ARBA00022490"/>
    </source>
</evidence>
<evidence type="ECO:0000256" key="6">
    <source>
        <dbReference type="ARBA" id="ARBA00021478"/>
    </source>
</evidence>
<evidence type="ECO:0000256" key="12">
    <source>
        <dbReference type="ARBA" id="ARBA00030641"/>
    </source>
</evidence>
<dbReference type="Gene3D" id="3.40.50.300">
    <property type="entry name" value="P-loop containing nucleotide triphosphate hydrolases"/>
    <property type="match status" value="1"/>
</dbReference>
<evidence type="ECO:0000259" key="18">
    <source>
        <dbReference type="Pfam" id="PF00485"/>
    </source>
</evidence>
<keyword evidence="11 16" id="KW-0067">ATP-binding</keyword>
<feature type="domain" description="Phosphoribulokinase/uridine kinase" evidence="18">
    <location>
        <begin position="7"/>
        <end position="192"/>
    </location>
</feature>
<evidence type="ECO:0000256" key="11">
    <source>
        <dbReference type="ARBA" id="ARBA00022840"/>
    </source>
</evidence>
<dbReference type="EC" id="2.7.1.48" evidence="5 16"/>
<evidence type="ECO:0000313" key="19">
    <source>
        <dbReference type="EMBL" id="WOC32647.1"/>
    </source>
</evidence>
<name>A0AA97DBB8_9FIRM</name>
<evidence type="ECO:0000256" key="16">
    <source>
        <dbReference type="HAMAP-Rule" id="MF_00551"/>
    </source>
</evidence>
<evidence type="ECO:0000313" key="20">
    <source>
        <dbReference type="Proteomes" id="UP001300604"/>
    </source>
</evidence>
<dbReference type="GO" id="GO:0004849">
    <property type="term" value="F:uridine kinase activity"/>
    <property type="evidence" value="ECO:0007669"/>
    <property type="project" value="UniProtKB-UniRule"/>
</dbReference>
<evidence type="ECO:0000256" key="15">
    <source>
        <dbReference type="ARBA" id="ARBA00048909"/>
    </source>
</evidence>
<comment type="catalytic activity">
    <reaction evidence="14 17">
        <text>cytidine + ATP = CMP + ADP + H(+)</text>
        <dbReference type="Rhea" id="RHEA:24674"/>
        <dbReference type="ChEBI" id="CHEBI:15378"/>
        <dbReference type="ChEBI" id="CHEBI:17562"/>
        <dbReference type="ChEBI" id="CHEBI:30616"/>
        <dbReference type="ChEBI" id="CHEBI:60377"/>
        <dbReference type="ChEBI" id="CHEBI:456216"/>
        <dbReference type="EC" id="2.7.1.48"/>
    </reaction>
</comment>
<dbReference type="SUPFAM" id="SSF52540">
    <property type="entry name" value="P-loop containing nucleoside triphosphate hydrolases"/>
    <property type="match status" value="1"/>
</dbReference>
<evidence type="ECO:0000256" key="3">
    <source>
        <dbReference type="ARBA" id="ARBA00004784"/>
    </source>
</evidence>
<dbReference type="KEGG" id="carl:PXC00_01885"/>
<keyword evidence="20" id="KW-1185">Reference proteome</keyword>
<comment type="subcellular location">
    <subcellularLocation>
        <location evidence="1 16 17">Cytoplasm</location>
    </subcellularLocation>
</comment>
<dbReference type="EMBL" id="CP135996">
    <property type="protein sequence ID" value="WOC32647.1"/>
    <property type="molecule type" value="Genomic_DNA"/>
</dbReference>
<dbReference type="Proteomes" id="UP001300604">
    <property type="component" value="Chromosome"/>
</dbReference>
<dbReference type="InterPro" id="IPR000764">
    <property type="entry name" value="Uridine_kinase-like"/>
</dbReference>
<dbReference type="InterPro" id="IPR026008">
    <property type="entry name" value="Uridine_kinase"/>
</dbReference>
<sequence length="218" mass="25007">MQQTPYILGVAGGTGSGKTTLANNLLSAFADEALILSHDYYYLPHDELPLAERQKLNYDHPNAFETERMIRDVQKLRRFEPIDRPQYSFVEHTRLPETVHVEPRPLVILEGILLFENQELLSLMDMKVFVDTDADIRLIRRLMRDVKERGRSLDSVISQYMRTVKPMHEQFVEPSKKHADIIVPEGGQNQVALRMLIDRIDALLHRSASAGACVCGRR</sequence>
<evidence type="ECO:0000256" key="9">
    <source>
        <dbReference type="ARBA" id="ARBA00022741"/>
    </source>
</evidence>
<dbReference type="HAMAP" id="MF_00551">
    <property type="entry name" value="Uridine_kinase"/>
    <property type="match status" value="1"/>
</dbReference>
<dbReference type="PANTHER" id="PTHR10285">
    <property type="entry name" value="URIDINE KINASE"/>
    <property type="match status" value="1"/>
</dbReference>
<reference evidence="19" key="2">
    <citation type="submission" date="2024-06" db="EMBL/GenBank/DDBJ databases">
        <title>Caproicibacterium argilliputei sp. nov, a novel caproic acid producing anaerobic bacterium isolated from pit mud.</title>
        <authorList>
            <person name="Xia S."/>
        </authorList>
    </citation>
    <scope>NUCLEOTIDE SEQUENCE</scope>
    <source>
        <strain evidence="19">ZCY20-5</strain>
    </source>
</reference>
<comment type="pathway">
    <text evidence="2 16 17">Pyrimidine metabolism; UMP biosynthesis via salvage pathway; UMP from uridine: step 1/1.</text>
</comment>
<evidence type="ECO:0000256" key="10">
    <source>
        <dbReference type="ARBA" id="ARBA00022777"/>
    </source>
</evidence>
<evidence type="ECO:0000256" key="2">
    <source>
        <dbReference type="ARBA" id="ARBA00004690"/>
    </source>
</evidence>
<reference evidence="19" key="1">
    <citation type="submission" date="2023-09" db="EMBL/GenBank/DDBJ databases">
        <authorList>
            <person name="Zeng C."/>
        </authorList>
    </citation>
    <scope>NUCLEOTIDE SEQUENCE</scope>
    <source>
        <strain evidence="19">ZCY20-5</strain>
    </source>
</reference>
<evidence type="ECO:0000256" key="5">
    <source>
        <dbReference type="ARBA" id="ARBA00012137"/>
    </source>
</evidence>
<dbReference type="GO" id="GO:0005524">
    <property type="term" value="F:ATP binding"/>
    <property type="evidence" value="ECO:0007669"/>
    <property type="project" value="UniProtKB-UniRule"/>
</dbReference>
<dbReference type="Pfam" id="PF00485">
    <property type="entry name" value="PRK"/>
    <property type="match status" value="1"/>
</dbReference>
<comment type="similarity">
    <text evidence="4 16 17">Belongs to the uridine kinase family.</text>
</comment>
<evidence type="ECO:0000256" key="4">
    <source>
        <dbReference type="ARBA" id="ARBA00005408"/>
    </source>
</evidence>
<dbReference type="PRINTS" id="PR00988">
    <property type="entry name" value="URIDINKINASE"/>
</dbReference>
<dbReference type="InterPro" id="IPR006083">
    <property type="entry name" value="PRK/URK"/>
</dbReference>
<dbReference type="NCBIfam" id="NF004018">
    <property type="entry name" value="PRK05480.1"/>
    <property type="match status" value="1"/>
</dbReference>
<comment type="pathway">
    <text evidence="3 16 17">Pyrimidine metabolism; CTP biosynthesis via salvage pathway; CTP from cytidine: step 1/3.</text>
</comment>
<dbReference type="GO" id="GO:0005737">
    <property type="term" value="C:cytoplasm"/>
    <property type="evidence" value="ECO:0007669"/>
    <property type="project" value="UniProtKB-SubCell"/>
</dbReference>
<proteinExistence type="inferred from homology"/>
<dbReference type="RefSeq" id="WP_275844494.1">
    <property type="nucleotide sequence ID" value="NZ_CP135996.1"/>
</dbReference>
<evidence type="ECO:0000256" key="17">
    <source>
        <dbReference type="RuleBase" id="RU003825"/>
    </source>
</evidence>
<dbReference type="GO" id="GO:0044211">
    <property type="term" value="P:CTP salvage"/>
    <property type="evidence" value="ECO:0007669"/>
    <property type="project" value="UniProtKB-UniRule"/>
</dbReference>
<gene>
    <name evidence="16 19" type="primary">udk</name>
    <name evidence="19" type="ORF">PXC00_01885</name>
</gene>
<dbReference type="NCBIfam" id="TIGR00235">
    <property type="entry name" value="udk"/>
    <property type="match status" value="1"/>
</dbReference>
<evidence type="ECO:0000256" key="14">
    <source>
        <dbReference type="ARBA" id="ARBA00047436"/>
    </source>
</evidence>
<organism evidence="19 20">
    <name type="scientific">Caproicibacterium argilliputei</name>
    <dbReference type="NCBI Taxonomy" id="3030016"/>
    <lineage>
        <taxon>Bacteria</taxon>
        <taxon>Bacillati</taxon>
        <taxon>Bacillota</taxon>
        <taxon>Clostridia</taxon>
        <taxon>Eubacteriales</taxon>
        <taxon>Oscillospiraceae</taxon>
        <taxon>Caproicibacterium</taxon>
    </lineage>
</organism>
<feature type="binding site" evidence="16">
    <location>
        <begin position="12"/>
        <end position="19"/>
    </location>
    <ligand>
        <name>ATP</name>
        <dbReference type="ChEBI" id="CHEBI:30616"/>
    </ligand>
</feature>
<dbReference type="InterPro" id="IPR027417">
    <property type="entry name" value="P-loop_NTPase"/>
</dbReference>
<evidence type="ECO:0000256" key="1">
    <source>
        <dbReference type="ARBA" id="ARBA00004496"/>
    </source>
</evidence>
<evidence type="ECO:0000256" key="8">
    <source>
        <dbReference type="ARBA" id="ARBA00022679"/>
    </source>
</evidence>
<protein>
    <recommendedName>
        <fullName evidence="6 16">Uridine kinase</fullName>
        <ecNumber evidence="5 16">2.7.1.48</ecNumber>
    </recommendedName>
    <alternativeName>
        <fullName evidence="12 16">Cytidine monophosphokinase</fullName>
    </alternativeName>
    <alternativeName>
        <fullName evidence="13 16">Uridine monophosphokinase</fullName>
    </alternativeName>
</protein>
<dbReference type="AlphaFoldDB" id="A0AA97DBB8"/>
<dbReference type="CDD" id="cd02023">
    <property type="entry name" value="UMPK"/>
    <property type="match status" value="1"/>
</dbReference>
<comment type="catalytic activity">
    <reaction evidence="15 16 17">
        <text>uridine + ATP = UMP + ADP + H(+)</text>
        <dbReference type="Rhea" id="RHEA:16825"/>
        <dbReference type="ChEBI" id="CHEBI:15378"/>
        <dbReference type="ChEBI" id="CHEBI:16704"/>
        <dbReference type="ChEBI" id="CHEBI:30616"/>
        <dbReference type="ChEBI" id="CHEBI:57865"/>
        <dbReference type="ChEBI" id="CHEBI:456216"/>
        <dbReference type="EC" id="2.7.1.48"/>
    </reaction>
</comment>
<keyword evidence="8 16" id="KW-0808">Transferase</keyword>
<keyword evidence="7 16" id="KW-0963">Cytoplasm</keyword>
<evidence type="ECO:0000256" key="13">
    <source>
        <dbReference type="ARBA" id="ARBA00031452"/>
    </source>
</evidence>
<keyword evidence="10 16" id="KW-0418">Kinase</keyword>
<keyword evidence="9 16" id="KW-0547">Nucleotide-binding</keyword>
<dbReference type="GO" id="GO:0044206">
    <property type="term" value="P:UMP salvage"/>
    <property type="evidence" value="ECO:0007669"/>
    <property type="project" value="UniProtKB-UniRule"/>
</dbReference>